<dbReference type="Proteomes" id="UP000309389">
    <property type="component" value="Unassembled WGS sequence"/>
</dbReference>
<gene>
    <name evidence="2" type="ORF">E5222_12900</name>
</gene>
<keyword evidence="1" id="KW-0812">Transmembrane</keyword>
<reference evidence="2 3" key="1">
    <citation type="submission" date="2019-04" db="EMBL/GenBank/DDBJ databases">
        <title>Altererythrobacter aquimixticola sp. nov., isolated from sediment of junction between the ocean and a freshwater spring.</title>
        <authorList>
            <person name="Yoon J.-H."/>
        </authorList>
    </citation>
    <scope>NUCLEOTIDE SEQUENCE [LARGE SCALE GENOMIC DNA]</scope>
    <source>
        <strain evidence="2 3">SSKS-13</strain>
    </source>
</reference>
<keyword evidence="1" id="KW-1133">Transmembrane helix</keyword>
<dbReference type="EMBL" id="SSHH01000003">
    <property type="protein sequence ID" value="TIX49872.1"/>
    <property type="molecule type" value="Genomic_DNA"/>
</dbReference>
<sequence length="124" mass="12987">MLLPAAPAAASAPEWADGGALASDTGHVLLEWQASEPVTLSIAREANFSDARELYEGTASSYFLSGLSDGEYHLRLQAAGGKLSEPAVLTVAHQSLAQALWLTLIGLIITAGIIATIWRGARND</sequence>
<evidence type="ECO:0000313" key="3">
    <source>
        <dbReference type="Proteomes" id="UP000309389"/>
    </source>
</evidence>
<evidence type="ECO:0008006" key="4">
    <source>
        <dbReference type="Google" id="ProtNLM"/>
    </source>
</evidence>
<accession>A0A4T3F0Z5</accession>
<proteinExistence type="predicted"/>
<keyword evidence="1" id="KW-0472">Membrane</keyword>
<name>A0A4T3F0Z5_9SPHN</name>
<keyword evidence="3" id="KW-1185">Reference proteome</keyword>
<protein>
    <recommendedName>
        <fullName evidence="4">Fibronectin type III domain-containing protein</fullName>
    </recommendedName>
</protein>
<dbReference type="OrthoDB" id="7507694at2"/>
<dbReference type="AlphaFoldDB" id="A0A4T3F0Z5"/>
<evidence type="ECO:0000313" key="2">
    <source>
        <dbReference type="EMBL" id="TIX49872.1"/>
    </source>
</evidence>
<feature type="transmembrane region" description="Helical" evidence="1">
    <location>
        <begin position="99"/>
        <end position="118"/>
    </location>
</feature>
<evidence type="ECO:0000256" key="1">
    <source>
        <dbReference type="SAM" id="Phobius"/>
    </source>
</evidence>
<organism evidence="2 3">
    <name type="scientific">Alteraurantiacibacter aquimixticola</name>
    <dbReference type="NCBI Taxonomy" id="2489173"/>
    <lineage>
        <taxon>Bacteria</taxon>
        <taxon>Pseudomonadati</taxon>
        <taxon>Pseudomonadota</taxon>
        <taxon>Alphaproteobacteria</taxon>
        <taxon>Sphingomonadales</taxon>
        <taxon>Erythrobacteraceae</taxon>
        <taxon>Alteraurantiacibacter</taxon>
    </lineage>
</organism>
<comment type="caution">
    <text evidence="2">The sequence shown here is derived from an EMBL/GenBank/DDBJ whole genome shotgun (WGS) entry which is preliminary data.</text>
</comment>